<evidence type="ECO:0000313" key="1">
    <source>
        <dbReference type="EMBL" id="KAE9532419.1"/>
    </source>
</evidence>
<reference evidence="1 2" key="1">
    <citation type="submission" date="2019-08" db="EMBL/GenBank/DDBJ databases">
        <title>The genome of the soybean aphid Biotype 1, its phylome, world population structure and adaptation to the North American continent.</title>
        <authorList>
            <person name="Giordano R."/>
            <person name="Donthu R.K."/>
            <person name="Hernandez A.G."/>
            <person name="Wright C.L."/>
            <person name="Zimin A.V."/>
        </authorList>
    </citation>
    <scope>NUCLEOTIDE SEQUENCE [LARGE SCALE GENOMIC DNA]</scope>
    <source>
        <tissue evidence="1">Whole aphids</tissue>
    </source>
</reference>
<protein>
    <submittedName>
        <fullName evidence="1">Uncharacterized protein</fullName>
    </submittedName>
</protein>
<name>A0A6G0TGW4_APHGL</name>
<evidence type="ECO:0000313" key="2">
    <source>
        <dbReference type="Proteomes" id="UP000475862"/>
    </source>
</evidence>
<accession>A0A6G0TGW4</accession>
<sequence length="250" mass="29573">MHITYGVFINFSQIKRYMVFLYIPFLFSWPSHFFTWQINERSVGKTSRDSYEENYILDPPFSPSCISHHVTGFCKSTQLRALDRARNFPSRPFCYVDTIHYIHIGDICATSSTIDNLTINHQIQKTSDIKKIKLKYYQWTNGHLNTQNRMMIRLNVYNSDDAMTIKFLDNYNYELDEYINVRSLNKISIIIPRVPTPFILLGKLVWYHKYYKKFPLHEDKIGHNNLTLKIGMSSRLPFVVVRGGNQLPKR</sequence>
<dbReference type="EMBL" id="VYZN01000039">
    <property type="protein sequence ID" value="KAE9532419.1"/>
    <property type="molecule type" value="Genomic_DNA"/>
</dbReference>
<comment type="caution">
    <text evidence="1">The sequence shown here is derived from an EMBL/GenBank/DDBJ whole genome shotgun (WGS) entry which is preliminary data.</text>
</comment>
<dbReference type="AlphaFoldDB" id="A0A6G0TGW4"/>
<gene>
    <name evidence="1" type="ORF">AGLY_010042</name>
</gene>
<keyword evidence="2" id="KW-1185">Reference proteome</keyword>
<proteinExistence type="predicted"/>
<dbReference type="Proteomes" id="UP000475862">
    <property type="component" value="Unassembled WGS sequence"/>
</dbReference>
<organism evidence="1 2">
    <name type="scientific">Aphis glycines</name>
    <name type="common">Soybean aphid</name>
    <dbReference type="NCBI Taxonomy" id="307491"/>
    <lineage>
        <taxon>Eukaryota</taxon>
        <taxon>Metazoa</taxon>
        <taxon>Ecdysozoa</taxon>
        <taxon>Arthropoda</taxon>
        <taxon>Hexapoda</taxon>
        <taxon>Insecta</taxon>
        <taxon>Pterygota</taxon>
        <taxon>Neoptera</taxon>
        <taxon>Paraneoptera</taxon>
        <taxon>Hemiptera</taxon>
        <taxon>Sternorrhyncha</taxon>
        <taxon>Aphidomorpha</taxon>
        <taxon>Aphidoidea</taxon>
        <taxon>Aphididae</taxon>
        <taxon>Aphidini</taxon>
        <taxon>Aphis</taxon>
        <taxon>Aphis</taxon>
    </lineage>
</organism>